<feature type="domain" description="NEAT" evidence="8">
    <location>
        <begin position="36"/>
        <end position="156"/>
    </location>
</feature>
<dbReference type="PROSITE" id="PS50978">
    <property type="entry name" value="NEAT"/>
    <property type="match status" value="4"/>
</dbReference>
<feature type="domain" description="SLH" evidence="9">
    <location>
        <begin position="862"/>
        <end position="916"/>
    </location>
</feature>
<gene>
    <name evidence="10" type="ORF">BEP19_11880</name>
</gene>
<feature type="signal peptide" evidence="7">
    <location>
        <begin position="1"/>
        <end position="30"/>
    </location>
</feature>
<feature type="compositionally biased region" description="Basic and acidic residues" evidence="6">
    <location>
        <begin position="427"/>
        <end position="441"/>
    </location>
</feature>
<evidence type="ECO:0000313" key="11">
    <source>
        <dbReference type="Proteomes" id="UP000284219"/>
    </source>
</evidence>
<accession>A0A419SGR3</accession>
<comment type="subcellular location">
    <subcellularLocation>
        <location evidence="1">Secreted</location>
        <location evidence="1">Cell wall</location>
        <topology evidence="1">Peptidoglycan-anchor</topology>
    </subcellularLocation>
</comment>
<keyword evidence="4 7" id="KW-0732">Signal</keyword>
<dbReference type="InterPro" id="IPR037250">
    <property type="entry name" value="NEAT_dom_sf"/>
</dbReference>
<feature type="chain" id="PRO_5038710657" evidence="7">
    <location>
        <begin position="31"/>
        <end position="916"/>
    </location>
</feature>
<feature type="compositionally biased region" description="Acidic residues" evidence="6">
    <location>
        <begin position="162"/>
        <end position="181"/>
    </location>
</feature>
<dbReference type="PANTHER" id="PTHR37824:SF1">
    <property type="entry name" value="IRON-REGULATED SURFACE DETERMINANT PROTEIN C"/>
    <property type="match status" value="1"/>
</dbReference>
<keyword evidence="3" id="KW-0964">Secreted</keyword>
<feature type="compositionally biased region" description="Acidic residues" evidence="6">
    <location>
        <begin position="296"/>
        <end position="306"/>
    </location>
</feature>
<feature type="compositionally biased region" description="Gly residues" evidence="6">
    <location>
        <begin position="451"/>
        <end position="460"/>
    </location>
</feature>
<feature type="domain" description="NEAT" evidence="8">
    <location>
        <begin position="179"/>
        <end position="301"/>
    </location>
</feature>
<dbReference type="SUPFAM" id="SSF158911">
    <property type="entry name" value="NEAT domain-like"/>
    <property type="match status" value="4"/>
</dbReference>
<evidence type="ECO:0000256" key="2">
    <source>
        <dbReference type="ARBA" id="ARBA00022512"/>
    </source>
</evidence>
<sequence>MRMKTKKVTSIMLLAVLLFTTMIPTFPSISAIEPDLRDGEYTIDFTFLKDQTEEASVVNDYVYQPANLVVENGQIAVEMDLKDQGWIQSFEVKNKQGFAAAEIIREDRDALRFYVDDLTKKLNVRTQVRVTGIPGFEYDNTYNAQIEWNLDRLTEVNVSDPEATEPEEEDEESEEPNVYEDGEYTIPFRALHATKEAESSMKDWLVNPAKLVVKDGKNEVYITVQEKPGQYLTDIRLENNGKMDSQDIISVDEASLRRVIKFEVPKLGTINAEVDMFVEKANYRNTQSFRVAFDTDGTEPSEDPTEPEQPTGEQVDVTVWKDRTNERSSLDSNIKKPVYSEVKDGKNYITLTLTDSSSVKGFKTEQANGEFVEARVLSEDVEENTKVIQFVVPDLTKKVNAKLHVYIPAIDYDNEYTVQLEFNTSGKPEEPIEPEDPKDPGVKPGNPGTNPGSGGGGGPVGAKRSSINLTILQAGSGDVSVMNGYVQNPATLIEEKGKNYIELTLKSSNWIQAFKTQQSGGYVDATVVSNDGDRRVVRFEVEDLSKKLNATTRVYIPASEFPGGVAYDNEYSVQIEFNRLETNSPTPPGAGGMIDSKAKISGSSGGKFEADGLTITFPAGSFSGDFNVTAKKVSDVDQLALPKNMSYVSDVLEIEKDQMGDFTKPMTMTFAFDPNKVNDQAQRLGIYWLNEETKEWIKLDQIKVDLKKGEISGEIDHFTKFAVLAVDASKEEVELEVEAEEEEEIFFTDVNGHWAKQSIYTLAEQGALKGYPDGRFKPNYSITRAEFTTALVKAMGLDVIQGTKFIDTKDHWANDYIMTAEVHGIVNGYNENYFGPNDSVTREQMAQMIVWAKQIKSTEGHAISFQDAHQIASWAHDAVNKVVAEGIMSGYPNQTFQPKGQATRAEAATVIVKALH</sequence>
<keyword evidence="2" id="KW-0134">Cell wall</keyword>
<dbReference type="PANTHER" id="PTHR37824">
    <property type="entry name" value="IRON-REGULATED SURFACE DETERMINANT PROTEIN C"/>
    <property type="match status" value="1"/>
</dbReference>
<evidence type="ECO:0000256" key="6">
    <source>
        <dbReference type="SAM" id="MobiDB-lite"/>
    </source>
</evidence>
<keyword evidence="5" id="KW-0572">Peptidoglycan-anchor</keyword>
<dbReference type="InterPro" id="IPR050436">
    <property type="entry name" value="IsdA"/>
</dbReference>
<reference evidence="10 11" key="1">
    <citation type="submission" date="2016-08" db="EMBL/GenBank/DDBJ databases">
        <title>Novel Firmicute Genomes.</title>
        <authorList>
            <person name="Poppleton D.I."/>
            <person name="Gribaldo S."/>
        </authorList>
    </citation>
    <scope>NUCLEOTIDE SEQUENCE [LARGE SCALE GENOMIC DNA]</scope>
    <source>
        <strain evidence="10 11">RAOx-1</strain>
    </source>
</reference>
<keyword evidence="11" id="KW-1185">Reference proteome</keyword>
<feature type="domain" description="NEAT" evidence="8">
    <location>
        <begin position="460"/>
        <end position="585"/>
    </location>
</feature>
<feature type="region of interest" description="Disordered" evidence="6">
    <location>
        <begin position="159"/>
        <end position="181"/>
    </location>
</feature>
<dbReference type="CDD" id="cd06920">
    <property type="entry name" value="NEAT"/>
    <property type="match status" value="4"/>
</dbReference>
<evidence type="ECO:0000256" key="3">
    <source>
        <dbReference type="ARBA" id="ARBA00022525"/>
    </source>
</evidence>
<dbReference type="Pfam" id="PF00395">
    <property type="entry name" value="SLH"/>
    <property type="match status" value="3"/>
</dbReference>
<evidence type="ECO:0000256" key="7">
    <source>
        <dbReference type="SAM" id="SignalP"/>
    </source>
</evidence>
<proteinExistence type="predicted"/>
<feature type="region of interest" description="Disordered" evidence="6">
    <location>
        <begin position="294"/>
        <end position="316"/>
    </location>
</feature>
<evidence type="ECO:0000256" key="5">
    <source>
        <dbReference type="ARBA" id="ARBA00023088"/>
    </source>
</evidence>
<dbReference type="Pfam" id="PF05031">
    <property type="entry name" value="NEAT"/>
    <property type="match status" value="4"/>
</dbReference>
<feature type="region of interest" description="Disordered" evidence="6">
    <location>
        <begin position="425"/>
        <end position="461"/>
    </location>
</feature>
<evidence type="ECO:0000259" key="9">
    <source>
        <dbReference type="PROSITE" id="PS51272"/>
    </source>
</evidence>
<evidence type="ECO:0000313" key="10">
    <source>
        <dbReference type="EMBL" id="RKD22925.1"/>
    </source>
</evidence>
<dbReference type="InterPro" id="IPR001119">
    <property type="entry name" value="SLH_dom"/>
</dbReference>
<feature type="domain" description="SLH" evidence="9">
    <location>
        <begin position="807"/>
        <end position="860"/>
    </location>
</feature>
<evidence type="ECO:0000256" key="4">
    <source>
        <dbReference type="ARBA" id="ARBA00022729"/>
    </source>
</evidence>
<protein>
    <submittedName>
        <fullName evidence="10">Uncharacterized protein</fullName>
    </submittedName>
</protein>
<dbReference type="Gene3D" id="2.60.40.1850">
    <property type="match status" value="4"/>
</dbReference>
<organism evidence="10 11">
    <name type="scientific">Ammoniphilus oxalaticus</name>
    <dbReference type="NCBI Taxonomy" id="66863"/>
    <lineage>
        <taxon>Bacteria</taxon>
        <taxon>Bacillati</taxon>
        <taxon>Bacillota</taxon>
        <taxon>Bacilli</taxon>
        <taxon>Bacillales</taxon>
        <taxon>Paenibacillaceae</taxon>
        <taxon>Aneurinibacillus group</taxon>
        <taxon>Ammoniphilus</taxon>
    </lineage>
</organism>
<dbReference type="SMART" id="SM00725">
    <property type="entry name" value="NEAT"/>
    <property type="match status" value="4"/>
</dbReference>
<dbReference type="Proteomes" id="UP000284219">
    <property type="component" value="Unassembled WGS sequence"/>
</dbReference>
<evidence type="ECO:0000259" key="8">
    <source>
        <dbReference type="PROSITE" id="PS50978"/>
    </source>
</evidence>
<dbReference type="InterPro" id="IPR006635">
    <property type="entry name" value="NEAT_dom"/>
</dbReference>
<dbReference type="EMBL" id="MCHY01000009">
    <property type="protein sequence ID" value="RKD22925.1"/>
    <property type="molecule type" value="Genomic_DNA"/>
</dbReference>
<dbReference type="OrthoDB" id="504962at2"/>
<feature type="domain" description="NEAT" evidence="8">
    <location>
        <begin position="308"/>
        <end position="430"/>
    </location>
</feature>
<dbReference type="PROSITE" id="PS51272">
    <property type="entry name" value="SLH"/>
    <property type="match status" value="3"/>
</dbReference>
<name>A0A419SGR3_9BACL</name>
<feature type="domain" description="SLH" evidence="9">
    <location>
        <begin position="742"/>
        <end position="805"/>
    </location>
</feature>
<evidence type="ECO:0000256" key="1">
    <source>
        <dbReference type="ARBA" id="ARBA00004168"/>
    </source>
</evidence>
<dbReference type="AlphaFoldDB" id="A0A419SGR3"/>
<dbReference type="Gene3D" id="2.60.220.30">
    <property type="match status" value="1"/>
</dbReference>
<comment type="caution">
    <text evidence="10">The sequence shown here is derived from an EMBL/GenBank/DDBJ whole genome shotgun (WGS) entry which is preliminary data.</text>
</comment>